<keyword evidence="2" id="KW-1185">Reference proteome</keyword>
<proteinExistence type="predicted"/>
<dbReference type="EMBL" id="JARBHB010000004">
    <property type="protein sequence ID" value="KAJ8886486.1"/>
    <property type="molecule type" value="Genomic_DNA"/>
</dbReference>
<protein>
    <submittedName>
        <fullName evidence="1">Uncharacterized protein</fullName>
    </submittedName>
</protein>
<evidence type="ECO:0000313" key="2">
    <source>
        <dbReference type="Proteomes" id="UP001159363"/>
    </source>
</evidence>
<sequence>MLHFCTNSVDNFCYVCGRVTLVGQKPPHIFSNKCACNLRNWINCKGRSIPFALPMIWREPKDHITDSYFCLVLLIKQGISIKEQWTYVRYRTEKGFLYLNYQTSIILSMMMKVNLSQMSQVVQKTNFPKLKQKFRHEDCSSGIFWKGMYYILVVCNNIDGLMMALNIDHNPQE</sequence>
<reference evidence="1 2" key="1">
    <citation type="submission" date="2023-02" db="EMBL/GenBank/DDBJ databases">
        <title>LHISI_Scaffold_Assembly.</title>
        <authorList>
            <person name="Stuart O.P."/>
            <person name="Cleave R."/>
            <person name="Magrath M.J.L."/>
            <person name="Mikheyev A.S."/>
        </authorList>
    </citation>
    <scope>NUCLEOTIDE SEQUENCE [LARGE SCALE GENOMIC DNA]</scope>
    <source>
        <strain evidence="1">Daus_M_001</strain>
        <tissue evidence="1">Leg muscle</tissue>
    </source>
</reference>
<dbReference type="Proteomes" id="UP001159363">
    <property type="component" value="Chromosome X"/>
</dbReference>
<comment type="caution">
    <text evidence="1">The sequence shown here is derived from an EMBL/GenBank/DDBJ whole genome shotgun (WGS) entry which is preliminary data.</text>
</comment>
<evidence type="ECO:0000313" key="1">
    <source>
        <dbReference type="EMBL" id="KAJ8886486.1"/>
    </source>
</evidence>
<accession>A0ABQ9HQ42</accession>
<name>A0ABQ9HQ42_9NEOP</name>
<gene>
    <name evidence="1" type="ORF">PR048_012697</name>
</gene>
<organism evidence="1 2">
    <name type="scientific">Dryococelus australis</name>
    <dbReference type="NCBI Taxonomy" id="614101"/>
    <lineage>
        <taxon>Eukaryota</taxon>
        <taxon>Metazoa</taxon>
        <taxon>Ecdysozoa</taxon>
        <taxon>Arthropoda</taxon>
        <taxon>Hexapoda</taxon>
        <taxon>Insecta</taxon>
        <taxon>Pterygota</taxon>
        <taxon>Neoptera</taxon>
        <taxon>Polyneoptera</taxon>
        <taxon>Phasmatodea</taxon>
        <taxon>Verophasmatodea</taxon>
        <taxon>Anareolatae</taxon>
        <taxon>Phasmatidae</taxon>
        <taxon>Eurycanthinae</taxon>
        <taxon>Dryococelus</taxon>
    </lineage>
</organism>